<evidence type="ECO:0000313" key="3">
    <source>
        <dbReference type="Proteomes" id="UP000004217"/>
    </source>
</evidence>
<proteinExistence type="predicted"/>
<reference evidence="2 3" key="1">
    <citation type="submission" date="2011-08" db="EMBL/GenBank/DDBJ databases">
        <authorList>
            <person name="Lin Y."/>
            <person name="Hao X."/>
            <person name="Johnstone L."/>
            <person name="Miller S.J."/>
            <person name="Wei G."/>
            <person name="Rensing C."/>
        </authorList>
    </citation>
    <scope>NUCLEOTIDE SEQUENCE [LARGE SCALE GENOMIC DNA]</scope>
    <source>
        <strain evidence="2 3">K42</strain>
    </source>
</reference>
<dbReference type="PATRIC" id="fig|700597.3.peg.1043"/>
<organism evidence="2 3">
    <name type="scientific">Streptomyces zinciresistens K42</name>
    <dbReference type="NCBI Taxonomy" id="700597"/>
    <lineage>
        <taxon>Bacteria</taxon>
        <taxon>Bacillati</taxon>
        <taxon>Actinomycetota</taxon>
        <taxon>Actinomycetes</taxon>
        <taxon>Kitasatosporales</taxon>
        <taxon>Streptomycetaceae</taxon>
        <taxon>Streptomyces</taxon>
    </lineage>
</organism>
<dbReference type="EMBL" id="AGBF01000009">
    <property type="protein sequence ID" value="EGX60861.1"/>
    <property type="molecule type" value="Genomic_DNA"/>
</dbReference>
<feature type="chain" id="PRO_5038520227" description="Secreted protein" evidence="1">
    <location>
        <begin position="21"/>
        <end position="150"/>
    </location>
</feature>
<accession>G2G6H0</accession>
<gene>
    <name evidence="2" type="ORF">SZN_05387</name>
</gene>
<sequence>MPAPRTRRTAAALVTGAALAAGPTACSDYQTPSSVTSKAASAYASATADAGRRLDEIKGGVDAKGSVRLGTPATGSDGRTTVEVTAENTTGAAKSFAVQVDFRDAGGNLLDAAVVTVSDVAGGATKKGTARSTRKLSGDVRTDVARAVRY</sequence>
<evidence type="ECO:0008006" key="4">
    <source>
        <dbReference type="Google" id="ProtNLM"/>
    </source>
</evidence>
<name>G2G6H0_9ACTN</name>
<dbReference type="Proteomes" id="UP000004217">
    <property type="component" value="Unassembled WGS sequence"/>
</dbReference>
<comment type="caution">
    <text evidence="2">The sequence shown here is derived from an EMBL/GenBank/DDBJ whole genome shotgun (WGS) entry which is preliminary data.</text>
</comment>
<keyword evidence="1" id="KW-0732">Signal</keyword>
<keyword evidence="3" id="KW-1185">Reference proteome</keyword>
<protein>
    <recommendedName>
        <fullName evidence="4">Secreted protein</fullName>
    </recommendedName>
</protein>
<evidence type="ECO:0000256" key="1">
    <source>
        <dbReference type="SAM" id="SignalP"/>
    </source>
</evidence>
<dbReference type="InterPro" id="IPR047676">
    <property type="entry name" value="FxLYD_dom"/>
</dbReference>
<evidence type="ECO:0000313" key="2">
    <source>
        <dbReference type="EMBL" id="EGX60861.1"/>
    </source>
</evidence>
<feature type="signal peptide" evidence="1">
    <location>
        <begin position="1"/>
        <end position="20"/>
    </location>
</feature>
<dbReference type="NCBIfam" id="NF038353">
    <property type="entry name" value="FxLYD_dom"/>
    <property type="match status" value="1"/>
</dbReference>
<dbReference type="RefSeq" id="WP_007492162.1">
    <property type="nucleotide sequence ID" value="NZ_AGBF01000009.1"/>
</dbReference>
<dbReference type="AlphaFoldDB" id="G2G6H0"/>